<dbReference type="Proteomes" id="UP000016560">
    <property type="component" value="Unassembled WGS sequence"/>
</dbReference>
<reference evidence="2" key="1">
    <citation type="submission" date="2024-09" db="EMBL/GenBank/DDBJ databases">
        <title>Whole genome shotgun sequence of Pseudomonas alcaligenes NBRC 14159.</title>
        <authorList>
            <person name="Yoshida I."/>
            <person name="Hosoyama A."/>
            <person name="Tsuchikane K."/>
            <person name="Noguchi M."/>
            <person name="Hirakata S."/>
            <person name="Ando Y."/>
            <person name="Ohji S."/>
            <person name="Yamazoe A."/>
            <person name="Yamazaki S."/>
            <person name="Fujita N."/>
        </authorList>
    </citation>
    <scope>NUCLEOTIDE SEQUENCE</scope>
    <source>
        <strain evidence="2">NBRC 14159</strain>
    </source>
</reference>
<dbReference type="OrthoDB" id="7030704at2"/>
<gene>
    <name evidence="2" type="ORF">PA6_014_00190</name>
</gene>
<dbReference type="Pfam" id="PF03869">
    <property type="entry name" value="Arc"/>
    <property type="match status" value="1"/>
</dbReference>
<sequence length="56" mass="6613">MKKRDINPFGLRLAPDLRERVEDQAGKHRHSLNTEIEMLIEDGLRWRESQEKQAVA</sequence>
<dbReference type="EMBL" id="BATI01000014">
    <property type="protein sequence ID" value="GAD62646.1"/>
    <property type="molecule type" value="Genomic_DNA"/>
</dbReference>
<evidence type="ECO:0000313" key="2">
    <source>
        <dbReference type="EMBL" id="GAD62646.1"/>
    </source>
</evidence>
<dbReference type="InterPro" id="IPR010985">
    <property type="entry name" value="Ribbon_hlx_hlx"/>
</dbReference>
<dbReference type="RefSeq" id="WP_021700733.1">
    <property type="nucleotide sequence ID" value="NZ_BATI01000014.1"/>
</dbReference>
<keyword evidence="3" id="KW-1185">Reference proteome</keyword>
<accession>U2Z4F7</accession>
<comment type="caution">
    <text evidence="2">The sequence shown here is derived from an EMBL/GenBank/DDBJ whole genome shotgun (WGS) entry which is preliminary data.</text>
</comment>
<evidence type="ECO:0000259" key="1">
    <source>
        <dbReference type="Pfam" id="PF03869"/>
    </source>
</evidence>
<dbReference type="SUPFAM" id="SSF47598">
    <property type="entry name" value="Ribbon-helix-helix"/>
    <property type="match status" value="1"/>
</dbReference>
<dbReference type="AlphaFoldDB" id="U2Z4F7"/>
<protein>
    <recommendedName>
        <fullName evidence="1">Arc-like DNA binding domain-containing protein</fullName>
    </recommendedName>
</protein>
<feature type="domain" description="Arc-like DNA binding" evidence="1">
    <location>
        <begin position="4"/>
        <end position="45"/>
    </location>
</feature>
<dbReference type="InterPro" id="IPR013321">
    <property type="entry name" value="Arc_rbn_hlx_hlx"/>
</dbReference>
<evidence type="ECO:0000313" key="3">
    <source>
        <dbReference type="Proteomes" id="UP000016560"/>
    </source>
</evidence>
<proteinExistence type="predicted"/>
<name>U2Z4F7_AQUA1</name>
<dbReference type="GO" id="GO:0003677">
    <property type="term" value="F:DNA binding"/>
    <property type="evidence" value="ECO:0007669"/>
    <property type="project" value="InterPro"/>
</dbReference>
<dbReference type="GO" id="GO:0006355">
    <property type="term" value="P:regulation of DNA-templated transcription"/>
    <property type="evidence" value="ECO:0007669"/>
    <property type="project" value="InterPro"/>
</dbReference>
<dbReference type="InterPro" id="IPR005569">
    <property type="entry name" value="Arc_DNA-bd_dom"/>
</dbReference>
<organism evidence="2 3">
    <name type="scientific">Aquipseudomonas alcaligenes (strain ATCC 14909 / DSM 50342 / CCUG 1425 / JCM 20561 / NBRC 14159 / NCIMB 9945 / NCTC 10367 / 1577)</name>
    <name type="common">Pseudomonas alcaligenes</name>
    <dbReference type="NCBI Taxonomy" id="1215092"/>
    <lineage>
        <taxon>Bacteria</taxon>
        <taxon>Pseudomonadati</taxon>
        <taxon>Pseudomonadota</taxon>
        <taxon>Gammaproteobacteria</taxon>
        <taxon>Pseudomonadales</taxon>
        <taxon>Pseudomonadaceae</taxon>
        <taxon>Aquipseudomonas</taxon>
    </lineage>
</organism>
<dbReference type="Gene3D" id="1.10.1220.10">
    <property type="entry name" value="Met repressor-like"/>
    <property type="match status" value="1"/>
</dbReference>